<dbReference type="PANTHER" id="PTHR43806">
    <property type="entry name" value="PEPTIDASE S8"/>
    <property type="match status" value="1"/>
</dbReference>
<sequence length="776" mass="80304">MASTGTGRKIAVGTSIIFALTVSACGGGGGVSSTPTPPPAVTPPAPPPPPVPPPPPPPPPPTANFNTVEYQRSNGAVQAQAIAAYNAGASGTGVIAGVVDSGIDVDSPEFAGKIHPQSADFAGSRGLQDEGGHGTAVSSVLLGAKNDLETHGVAFGATLLVLRTDTAGTCADTDPDKGCTHNDNNIARAVDRAVAVGAKVINMSLGGSPMNLTLRAAVDRATAAGVVFVISAGNEFDDDPAVAVNPDPMAMIALDPIARGQVLIAGATDSTQQISAFSNRAGNGQNYYITALGVRVRDPDENGTQFLWSGTSFSAPIVAGAVALLAQAFPNLTGAQIVDLLLRTTTDLGAAGTDAIYGRGELNLARAFQPQGQQSIAGTPIPVPTGSTGALGGPMGDAGAGQGPQSVILDSYGRAFRADFSGTLLAAKSAPKLAPALSMGTETRVAANPNLAVTLSVANRRDGVGPDRLDLSPRERSQARAIAGSVIAKLGNDRQVALGIARSSGALIDQMAIERATSFIAADAAQESFGFFSQPSSAFAYRQHIAGFGLTVAGESGDVRLWEEFAGDPLRNRYRGYGYRLAHVGFDRDLGALRLKLSGTMLNERQTILGGGTNMWTGETGARSWFADAGTTLSLGSDWRVEVNYRRGWTRIAAAGLRDSADWLESDAWSADLTRVGVFSLRDSLSLRVAQPLRVHGGGLNLTLPTGYDYSTLQASFGRQFVSLSPTGQERDIEAAYATPFAGGYLSANAFWRTELGHIEAAPDDLGVALRFNRKF</sequence>
<gene>
    <name evidence="10" type="ORF">ACFSAG_13570</name>
</gene>
<proteinExistence type="inferred from homology"/>
<dbReference type="InterPro" id="IPR034061">
    <property type="entry name" value="Peptidases_S8_Autotransporter"/>
</dbReference>
<feature type="compositionally biased region" description="Pro residues" evidence="8">
    <location>
        <begin position="35"/>
        <end position="62"/>
    </location>
</feature>
<keyword evidence="4 6" id="KW-0378">Hydrolase</keyword>
<evidence type="ECO:0000256" key="5">
    <source>
        <dbReference type="ARBA" id="ARBA00022825"/>
    </source>
</evidence>
<dbReference type="Proteomes" id="UP001597215">
    <property type="component" value="Unassembled WGS sequence"/>
</dbReference>
<dbReference type="InterPro" id="IPR036852">
    <property type="entry name" value="Peptidase_S8/S53_dom_sf"/>
</dbReference>
<feature type="active site" description="Charge relay system" evidence="6">
    <location>
        <position position="133"/>
    </location>
</feature>
<reference evidence="11" key="1">
    <citation type="journal article" date="2019" name="Int. J. Syst. Evol. Microbiol.">
        <title>The Global Catalogue of Microorganisms (GCM) 10K type strain sequencing project: providing services to taxonomists for standard genome sequencing and annotation.</title>
        <authorList>
            <consortium name="The Broad Institute Genomics Platform"/>
            <consortium name="The Broad Institute Genome Sequencing Center for Infectious Disease"/>
            <person name="Wu L."/>
            <person name="Ma J."/>
        </authorList>
    </citation>
    <scope>NUCLEOTIDE SEQUENCE [LARGE SCALE GENOMIC DNA]</scope>
    <source>
        <strain evidence="11">CGMCC 1.12449</strain>
    </source>
</reference>
<dbReference type="EC" id="3.4.-.-" evidence="10"/>
<evidence type="ECO:0000313" key="11">
    <source>
        <dbReference type="Proteomes" id="UP001597215"/>
    </source>
</evidence>
<keyword evidence="11" id="KW-1185">Reference proteome</keyword>
<dbReference type="InterPro" id="IPR022398">
    <property type="entry name" value="Peptidase_S8_His-AS"/>
</dbReference>
<keyword evidence="5 6" id="KW-0720">Serine protease</keyword>
<comment type="similarity">
    <text evidence="1 6 7">Belongs to the peptidase S8 family.</text>
</comment>
<dbReference type="Pfam" id="PF00082">
    <property type="entry name" value="Peptidase_S8"/>
    <property type="match status" value="1"/>
</dbReference>
<dbReference type="PANTHER" id="PTHR43806:SF11">
    <property type="entry name" value="CEREVISIN-RELATED"/>
    <property type="match status" value="1"/>
</dbReference>
<dbReference type="GO" id="GO:0016787">
    <property type="term" value="F:hydrolase activity"/>
    <property type="evidence" value="ECO:0007669"/>
    <property type="project" value="UniProtKB-KW"/>
</dbReference>
<dbReference type="PROSITE" id="PS00136">
    <property type="entry name" value="SUBTILASE_ASP"/>
    <property type="match status" value="1"/>
</dbReference>
<comment type="caution">
    <text evidence="10">The sequence shown here is derived from an EMBL/GenBank/DDBJ whole genome shotgun (WGS) entry which is preliminary data.</text>
</comment>
<dbReference type="InterPro" id="IPR023827">
    <property type="entry name" value="Peptidase_S8_Asp-AS"/>
</dbReference>
<evidence type="ECO:0000256" key="7">
    <source>
        <dbReference type="RuleBase" id="RU003355"/>
    </source>
</evidence>
<dbReference type="InterPro" id="IPR023828">
    <property type="entry name" value="Peptidase_S8_Ser-AS"/>
</dbReference>
<evidence type="ECO:0000256" key="8">
    <source>
        <dbReference type="SAM" id="MobiDB-lite"/>
    </source>
</evidence>
<protein>
    <submittedName>
        <fullName evidence="10">S8 family peptidase</fullName>
        <ecNumber evidence="10">3.4.-.-</ecNumber>
    </submittedName>
</protein>
<dbReference type="Gene3D" id="3.40.50.200">
    <property type="entry name" value="Peptidase S8/S53 domain"/>
    <property type="match status" value="1"/>
</dbReference>
<dbReference type="PROSITE" id="PS51892">
    <property type="entry name" value="SUBTILASE"/>
    <property type="match status" value="1"/>
</dbReference>
<dbReference type="PROSITE" id="PS00137">
    <property type="entry name" value="SUBTILASE_HIS"/>
    <property type="match status" value="1"/>
</dbReference>
<dbReference type="PRINTS" id="PR00723">
    <property type="entry name" value="SUBTILISIN"/>
</dbReference>
<keyword evidence="2 6" id="KW-0645">Protease</keyword>
<evidence type="ECO:0000313" key="10">
    <source>
        <dbReference type="EMBL" id="MFD1767871.1"/>
    </source>
</evidence>
<dbReference type="SUPFAM" id="SSF52743">
    <property type="entry name" value="Subtilisin-like"/>
    <property type="match status" value="1"/>
</dbReference>
<dbReference type="InterPro" id="IPR050131">
    <property type="entry name" value="Peptidase_S8_subtilisin-like"/>
</dbReference>
<feature type="active site" description="Charge relay system" evidence="6">
    <location>
        <position position="100"/>
    </location>
</feature>
<dbReference type="EMBL" id="JBHUEL010000011">
    <property type="protein sequence ID" value="MFD1767871.1"/>
    <property type="molecule type" value="Genomic_DNA"/>
</dbReference>
<evidence type="ECO:0000256" key="3">
    <source>
        <dbReference type="ARBA" id="ARBA00022729"/>
    </source>
</evidence>
<feature type="region of interest" description="Disordered" evidence="8">
    <location>
        <begin position="28"/>
        <end position="65"/>
    </location>
</feature>
<accession>A0ABW4MGS6</accession>
<evidence type="ECO:0000256" key="2">
    <source>
        <dbReference type="ARBA" id="ARBA00022670"/>
    </source>
</evidence>
<feature type="domain" description="Peptidase S8/S53" evidence="9">
    <location>
        <begin position="91"/>
        <end position="360"/>
    </location>
</feature>
<feature type="active site" description="Charge relay system" evidence="6">
    <location>
        <position position="312"/>
    </location>
</feature>
<evidence type="ECO:0000256" key="4">
    <source>
        <dbReference type="ARBA" id="ARBA00022801"/>
    </source>
</evidence>
<organism evidence="10 11">
    <name type="scientific">Sphingorhabdus buctiana</name>
    <dbReference type="NCBI Taxonomy" id="1508805"/>
    <lineage>
        <taxon>Bacteria</taxon>
        <taxon>Pseudomonadati</taxon>
        <taxon>Pseudomonadota</taxon>
        <taxon>Alphaproteobacteria</taxon>
        <taxon>Sphingomonadales</taxon>
        <taxon>Sphingomonadaceae</taxon>
        <taxon>Sphingorhabdus</taxon>
    </lineage>
</organism>
<dbReference type="InterPro" id="IPR015500">
    <property type="entry name" value="Peptidase_S8_subtilisin-rel"/>
</dbReference>
<evidence type="ECO:0000259" key="9">
    <source>
        <dbReference type="Pfam" id="PF00082"/>
    </source>
</evidence>
<dbReference type="InterPro" id="IPR000209">
    <property type="entry name" value="Peptidase_S8/S53_dom"/>
</dbReference>
<dbReference type="CDD" id="cd04848">
    <property type="entry name" value="Peptidases_S8_Autotransporter_serine_protease_like"/>
    <property type="match status" value="1"/>
</dbReference>
<evidence type="ECO:0000256" key="1">
    <source>
        <dbReference type="ARBA" id="ARBA00011073"/>
    </source>
</evidence>
<evidence type="ECO:0000256" key="6">
    <source>
        <dbReference type="PROSITE-ProRule" id="PRU01240"/>
    </source>
</evidence>
<name>A0ABW4MGS6_9SPHN</name>
<keyword evidence="3" id="KW-0732">Signal</keyword>
<dbReference type="PROSITE" id="PS00138">
    <property type="entry name" value="SUBTILASE_SER"/>
    <property type="match status" value="1"/>
</dbReference>